<evidence type="ECO:0000313" key="1">
    <source>
        <dbReference type="EMBL" id="KAI3707588.1"/>
    </source>
</evidence>
<proteinExistence type="predicted"/>
<dbReference type="EMBL" id="CM042054">
    <property type="protein sequence ID" value="KAI3707588.1"/>
    <property type="molecule type" value="Genomic_DNA"/>
</dbReference>
<keyword evidence="2" id="KW-1185">Reference proteome</keyword>
<accession>A0ACB9AD08</accession>
<organism evidence="1 2">
    <name type="scientific">Arctium lappa</name>
    <name type="common">Greater burdock</name>
    <name type="synonym">Lappa major</name>
    <dbReference type="NCBI Taxonomy" id="4217"/>
    <lineage>
        <taxon>Eukaryota</taxon>
        <taxon>Viridiplantae</taxon>
        <taxon>Streptophyta</taxon>
        <taxon>Embryophyta</taxon>
        <taxon>Tracheophyta</taxon>
        <taxon>Spermatophyta</taxon>
        <taxon>Magnoliopsida</taxon>
        <taxon>eudicotyledons</taxon>
        <taxon>Gunneridae</taxon>
        <taxon>Pentapetalae</taxon>
        <taxon>asterids</taxon>
        <taxon>campanulids</taxon>
        <taxon>Asterales</taxon>
        <taxon>Asteraceae</taxon>
        <taxon>Carduoideae</taxon>
        <taxon>Cardueae</taxon>
        <taxon>Arctiinae</taxon>
        <taxon>Arctium</taxon>
    </lineage>
</organism>
<reference evidence="2" key="1">
    <citation type="journal article" date="2022" name="Mol. Ecol. Resour.">
        <title>The genomes of chicory, endive, great burdock and yacon provide insights into Asteraceae palaeo-polyploidization history and plant inulin production.</title>
        <authorList>
            <person name="Fan W."/>
            <person name="Wang S."/>
            <person name="Wang H."/>
            <person name="Wang A."/>
            <person name="Jiang F."/>
            <person name="Liu H."/>
            <person name="Zhao H."/>
            <person name="Xu D."/>
            <person name="Zhang Y."/>
        </authorList>
    </citation>
    <scope>NUCLEOTIDE SEQUENCE [LARGE SCALE GENOMIC DNA]</scope>
    <source>
        <strain evidence="2">cv. Niubang</strain>
    </source>
</reference>
<gene>
    <name evidence="1" type="ORF">L6452_26214</name>
</gene>
<protein>
    <submittedName>
        <fullName evidence="1">Uncharacterized protein</fullName>
    </submittedName>
</protein>
<sequence length="1139" mass="130889">MSLKPAAAAKVTKKASRQRLLLKTRQRQPSKTFLANQERRKMINFLKGAIGVPEGMFTSMSFGRIEELYNKEMAKLKGDFIQRVEVERKLKERHDLNIQQPFPDSKEGTPIKEKAKVKEEETLAQKIGAITRKKSIATKKQAKRSRTEEKEKENESERAEAESVEHVLKQNQDHTMNAPKIIHWDILKDQGKEYFRIKRLGDHYEVYATWGKIIRSCSRSDLEEMHKVGMSLYGKVLEEAGMSLIKIAMEYLCMMFDPDRIKHIIRDMNHERVFRSIDHWMLIERCGVYVLTIDKSYHEYYLVDKVYDHSRAKLQGMLRAKLVCSTGTFRKRNVKEKLAWRVKGSSDEKNDQKSFVHTPNAKKNNAHQGKSFGKPDLVYSINQLISNEIIKIDHIEHLRQSFDILRQYHMKLKPTKCSFGVSAGKFLGYMVTRRGIEANPDQIKAIIEIKSPRNFKEVQRLTGVVAALNRFISRSSDKCHLFYNILRKNKGFQWTNNHEQALQKLKEYMASPPLLSKPQDNEVLQLYLVVSSNAVSAILVKEEDKHQLPIYYVSKSLLDTETRYSSIEKLLLSLVTAAKKLRHYFESHSITVVTNFPLKSVLQKPELTGRLAKWSIYLISYDIDIKPRIVIKSQVLADFVADFSPELENEAHNEVCSVETHDDKPWILHVYGSSYSRGIGLGVVLKSPQGGKMVYSIRCDFKATNNKAEYEALIVGMNMAHDLGAKGLHVKSDSLLVVNQINGEFAAKDSKMTPYLKVAKAKSAKFEPFSIEQIPRDLNTQEDALANLGSALSKPLFDTIPMVHLTTSSIDHDDIGQIDDEEEDWSSDIMNYLTREQLPEDRAEARKIRFKASRYVMIQGRLYRRSSTRLNLRCVTSKTQAITGRSYDKTLLGMCRIAMHVNDTQFCEDYNIKLTTSTQRYPQSNGLVESSNKTIVNSIKKRLKAAKGRWVEELPSVLWENRMTPHTSTGQTPFSLVYGCEAVLPVEVQLPTLRHTSVDHNLVDLSYDLDALEELRESALIRLASQKQTVERHFNKNVKTKVLQEGDHVLRRMFQNTQEANAGKLSIKWEGPYRISKVMGKGAYRLQTLDDQEIPRSWNATHLKRIARQKEYKSLTRLDLIELDSKFLTSKSFINGKMP</sequence>
<evidence type="ECO:0000313" key="2">
    <source>
        <dbReference type="Proteomes" id="UP001055879"/>
    </source>
</evidence>
<reference evidence="1 2" key="2">
    <citation type="journal article" date="2022" name="Mol. Ecol. Resour.">
        <title>The genomes of chicory, endive, great burdock and yacon provide insights into Asteraceae paleo-polyploidization history and plant inulin production.</title>
        <authorList>
            <person name="Fan W."/>
            <person name="Wang S."/>
            <person name="Wang H."/>
            <person name="Wang A."/>
            <person name="Jiang F."/>
            <person name="Liu H."/>
            <person name="Zhao H."/>
            <person name="Xu D."/>
            <person name="Zhang Y."/>
        </authorList>
    </citation>
    <scope>NUCLEOTIDE SEQUENCE [LARGE SCALE GENOMIC DNA]</scope>
    <source>
        <strain evidence="2">cv. Niubang</strain>
    </source>
</reference>
<name>A0ACB9AD08_ARCLA</name>
<comment type="caution">
    <text evidence="1">The sequence shown here is derived from an EMBL/GenBank/DDBJ whole genome shotgun (WGS) entry which is preliminary data.</text>
</comment>
<dbReference type="Proteomes" id="UP001055879">
    <property type="component" value="Linkage Group LG08"/>
</dbReference>